<dbReference type="SUPFAM" id="SSF53474">
    <property type="entry name" value="alpha/beta-Hydrolases"/>
    <property type="match status" value="1"/>
</dbReference>
<dbReference type="GO" id="GO:0016787">
    <property type="term" value="F:hydrolase activity"/>
    <property type="evidence" value="ECO:0007669"/>
    <property type="project" value="UniProtKB-KW"/>
</dbReference>
<dbReference type="InterPro" id="IPR029058">
    <property type="entry name" value="AB_hydrolase_fold"/>
</dbReference>
<dbReference type="PRINTS" id="PR00412">
    <property type="entry name" value="EPOXHYDRLASE"/>
</dbReference>
<dbReference type="Pfam" id="PF12697">
    <property type="entry name" value="Abhydrolase_6"/>
    <property type="match status" value="1"/>
</dbReference>
<sequence>MDRSRSSRARLRLSSRSMLVETRRCGRLYVDVRGEGSPIVLWPSVLCSGAMWSSIPEELSRAHRVINIDGPGHGRSARVREPYTLDDNVDAALAVLDACGVRRAVWCGLSWGAMVGMRLALRAPERISGLVLIDGNADREVPEKLPAYRAMAMISRVLGPIPPLLDRLEPIYFSPYSLRANRPIVDAFRRGVASMDRESIRRAVDAVILGREDLRPQLPRIEAPTLVVVGADDVATPRARSEDIVSGIRGARLVQIPRAGHLSAWEQPDAVREAIEGFLATLAPQGARRTA</sequence>
<keyword evidence="3" id="KW-1185">Reference proteome</keyword>
<dbReference type="PRINTS" id="PR00111">
    <property type="entry name" value="ABHYDROLASE"/>
</dbReference>
<proteinExistence type="predicted"/>
<dbReference type="EMBL" id="CP011125">
    <property type="protein sequence ID" value="AKF06730.1"/>
    <property type="molecule type" value="Genomic_DNA"/>
</dbReference>
<protein>
    <submittedName>
        <fullName evidence="2">Beta-ketoadipate enol-lactone hydrolase</fullName>
    </submittedName>
</protein>
<evidence type="ECO:0000313" key="2">
    <source>
        <dbReference type="EMBL" id="AKF06730.1"/>
    </source>
</evidence>
<dbReference type="Gene3D" id="3.40.50.1820">
    <property type="entry name" value="alpha/beta hydrolase"/>
    <property type="match status" value="1"/>
</dbReference>
<gene>
    <name evidence="2" type="ORF">DB32_003879</name>
</gene>
<dbReference type="STRING" id="927083.DB32_003879"/>
<keyword evidence="2" id="KW-0378">Hydrolase</keyword>
<dbReference type="PANTHER" id="PTHR43433">
    <property type="entry name" value="HYDROLASE, ALPHA/BETA FOLD FAMILY PROTEIN"/>
    <property type="match status" value="1"/>
</dbReference>
<accession>A0A0F6W3W3</accession>
<dbReference type="KEGG" id="samy:DB32_003879"/>
<dbReference type="PANTHER" id="PTHR43433:SF5">
    <property type="entry name" value="AB HYDROLASE-1 DOMAIN-CONTAINING PROTEIN"/>
    <property type="match status" value="1"/>
</dbReference>
<dbReference type="AlphaFoldDB" id="A0A0F6W3W3"/>
<dbReference type="InterPro" id="IPR000639">
    <property type="entry name" value="Epox_hydrolase-like"/>
</dbReference>
<evidence type="ECO:0000259" key="1">
    <source>
        <dbReference type="Pfam" id="PF12697"/>
    </source>
</evidence>
<dbReference type="OrthoDB" id="9785408at2"/>
<organism evidence="2 3">
    <name type="scientific">Sandaracinus amylolyticus</name>
    <dbReference type="NCBI Taxonomy" id="927083"/>
    <lineage>
        <taxon>Bacteria</taxon>
        <taxon>Pseudomonadati</taxon>
        <taxon>Myxococcota</taxon>
        <taxon>Polyangia</taxon>
        <taxon>Polyangiales</taxon>
        <taxon>Sandaracinaceae</taxon>
        <taxon>Sandaracinus</taxon>
    </lineage>
</organism>
<dbReference type="InterPro" id="IPR050471">
    <property type="entry name" value="AB_hydrolase"/>
</dbReference>
<dbReference type="InterPro" id="IPR000073">
    <property type="entry name" value="AB_hydrolase_1"/>
</dbReference>
<evidence type="ECO:0000313" key="3">
    <source>
        <dbReference type="Proteomes" id="UP000034883"/>
    </source>
</evidence>
<reference evidence="2 3" key="1">
    <citation type="submission" date="2015-03" db="EMBL/GenBank/DDBJ databases">
        <title>Genome assembly of Sandaracinus amylolyticus DSM 53668.</title>
        <authorList>
            <person name="Sharma G."/>
            <person name="Subramanian S."/>
        </authorList>
    </citation>
    <scope>NUCLEOTIDE SEQUENCE [LARGE SCALE GENOMIC DNA]</scope>
    <source>
        <strain evidence="2 3">DSM 53668</strain>
    </source>
</reference>
<name>A0A0F6W3W3_9BACT</name>
<dbReference type="Proteomes" id="UP000034883">
    <property type="component" value="Chromosome"/>
</dbReference>
<feature type="domain" description="AB hydrolase-1" evidence="1">
    <location>
        <begin position="45"/>
        <end position="274"/>
    </location>
</feature>